<organism evidence="1 2">
    <name type="scientific">Opisthorchis viverrini</name>
    <name type="common">Southeast Asian liver fluke</name>
    <dbReference type="NCBI Taxonomy" id="6198"/>
    <lineage>
        <taxon>Eukaryota</taxon>
        <taxon>Metazoa</taxon>
        <taxon>Spiralia</taxon>
        <taxon>Lophotrochozoa</taxon>
        <taxon>Platyhelminthes</taxon>
        <taxon>Trematoda</taxon>
        <taxon>Digenea</taxon>
        <taxon>Opisthorchiida</taxon>
        <taxon>Opisthorchiata</taxon>
        <taxon>Opisthorchiidae</taxon>
        <taxon>Opisthorchis</taxon>
    </lineage>
</organism>
<protein>
    <submittedName>
        <fullName evidence="1">Uncharacterized protein</fullName>
    </submittedName>
</protein>
<dbReference type="CTD" id="20314598"/>
<dbReference type="Proteomes" id="UP000054324">
    <property type="component" value="Unassembled WGS sequence"/>
</dbReference>
<dbReference type="GeneID" id="20314598"/>
<sequence length="184" mass="20527">MEGFTKRLAAVGDVCLPVLGPRDPLCASADTLNDMEASRSFAISPLSRLCEAIPQEHTIKSIHSSNEAKIHQDFHKSTPLKQYSLEKVFIMQHLRPYLSVTLHTEYNLCQRHQLCLVNAVGSLFVYAYTWSPVACVVNIRTSNDDEHNVVSVVWTTADTFEFVLMILTGGALTPNSKSYMSEHA</sequence>
<accession>A0A075A5Z8</accession>
<reference evidence="1 2" key="1">
    <citation type="submission" date="2013-11" db="EMBL/GenBank/DDBJ databases">
        <title>Opisthorchis viverrini - life in the bile duct.</title>
        <authorList>
            <person name="Young N.D."/>
            <person name="Nagarajan N."/>
            <person name="Lin S.J."/>
            <person name="Korhonen P.K."/>
            <person name="Jex A.R."/>
            <person name="Hall R.S."/>
            <person name="Safavi-Hemami H."/>
            <person name="Kaewkong W."/>
            <person name="Bertrand D."/>
            <person name="Gao S."/>
            <person name="Seet Q."/>
            <person name="Wongkham S."/>
            <person name="Teh B.T."/>
            <person name="Wongkham C."/>
            <person name="Intapan P.M."/>
            <person name="Maleewong W."/>
            <person name="Yang X."/>
            <person name="Hu M."/>
            <person name="Wang Z."/>
            <person name="Hofmann A."/>
            <person name="Sternberg P.W."/>
            <person name="Tan P."/>
            <person name="Wang J."/>
            <person name="Gasser R.B."/>
        </authorList>
    </citation>
    <scope>NUCLEOTIDE SEQUENCE [LARGE SCALE GENOMIC DNA]</scope>
</reference>
<dbReference type="EMBL" id="KL596622">
    <property type="protein sequence ID" value="KER33722.1"/>
    <property type="molecule type" value="Genomic_DNA"/>
</dbReference>
<gene>
    <name evidence="1" type="ORF">T265_00410</name>
</gene>
<keyword evidence="2" id="KW-1185">Reference proteome</keyword>
<dbReference type="KEGG" id="ovi:T265_00410"/>
<evidence type="ECO:0000313" key="2">
    <source>
        <dbReference type="Proteomes" id="UP000054324"/>
    </source>
</evidence>
<name>A0A075A5Z8_OPIVI</name>
<proteinExistence type="predicted"/>
<dbReference type="AlphaFoldDB" id="A0A075A5Z8"/>
<evidence type="ECO:0000313" key="1">
    <source>
        <dbReference type="EMBL" id="KER33722.1"/>
    </source>
</evidence>
<dbReference type="RefSeq" id="XP_009162447.1">
    <property type="nucleotide sequence ID" value="XM_009164183.1"/>
</dbReference>